<feature type="compositionally biased region" description="Basic and acidic residues" evidence="2">
    <location>
        <begin position="777"/>
        <end position="790"/>
    </location>
</feature>
<dbReference type="Proteomes" id="UP001295444">
    <property type="component" value="Chromosome 10"/>
</dbReference>
<accession>A0AAD1T890</accession>
<dbReference type="PANTHER" id="PTHR11505">
    <property type="entry name" value="L1 TRANSPOSABLE ELEMENT-RELATED"/>
    <property type="match status" value="1"/>
</dbReference>
<feature type="region of interest" description="Disordered" evidence="2">
    <location>
        <begin position="731"/>
        <end position="837"/>
    </location>
</feature>
<dbReference type="InterPro" id="IPR036691">
    <property type="entry name" value="Endo/exonu/phosph_ase_sf"/>
</dbReference>
<evidence type="ECO:0000256" key="2">
    <source>
        <dbReference type="SAM" id="MobiDB-lite"/>
    </source>
</evidence>
<sequence length="976" mass="114176">MEKYFTIWVKNSVNIHKIAQNDREKIRQVLPQRRTSWLTYSNGEDIGQHLAQKMNFLWKCRKVFIIWKRRLFQKREIALRFKRKDDALVQTILQHCHGQYQQRRFSTYLSLWSLHHAEQLKRSMMRRWHFETMKRKQAFLYWQRGTMLSCFQVWKKRMIESSMVNQRVLAFQMTWRLTKIRTIFGLWRAYSLTQRKAAIFQRAVEHRTLKGLMEHWAQSVQEAKAERYLRNRRKLWALTRWKTVLDLQSQLSTRRNIVAHCTMGNFWQIWLFQHRLVVECQKYRNKVLCKRVFNKWALSAQIHTTQREAATQFMSDCCHRLLLSYFHHWKNKFLKKQLLVNVLHQKKKSSKDLQRWKAATRGHQALILHSTCSVKQASNFWTRAAAVSRYRTKAHAPIGGRKLRKTCLLLATAPKKRNGGFIRQTGNNERLVQSSFRYWLFLYRNHAVREEIGCPGDCEAEGLSGSSTNVLSPSEELLRNPLHEANLLKLLDGFQRSQERVRLGIAWLYWRGIYNTVIMGKGMNIIREEITAVRNDLTALEQRVDDLEAERLQDTQHQQATDLATTRQGNILLDLRHQIEDLDNRGRRNNIRIQGLPEAKGEVPQEILAGLFTELLGDAAPSDFGIERAHRALRAPRRDGLRRDRICALVSFQLKESLMLATRTQQHITYMDAQVSLFQDLSTITLDARRALRPLTCLLQERSIPYKWGFPFSLQRALRREQQAQQRWHTTYNRNPDHNNAEEAQKSNHRHAAPVHDPIRYTRPIRRSTQRNPSSTGKEHTMIRTHRPDDTELGTIPGTGSTSHPKSQADPSPQHNSLTSLHLLTPPQPKPCRCGGAASTAPKRGFVPAQLTYWSNNVQGLNTPEKRSHLLRRLWAAKAYVAFLQETHLRGGDAPKLENRRFPQGFYANHPEAKKAAILFAQATPFHHTAFQEDPNGRYLFLKGTIAHHTYTFACLYGPNRKQHLFIPDAGQVREI</sequence>
<feature type="coiled-coil region" evidence="1">
    <location>
        <begin position="523"/>
        <end position="557"/>
    </location>
</feature>
<gene>
    <name evidence="3" type="ORF">PECUL_23A022564</name>
</gene>
<dbReference type="AlphaFoldDB" id="A0AAD1T890"/>
<name>A0AAD1T890_PELCU</name>
<evidence type="ECO:0000256" key="1">
    <source>
        <dbReference type="SAM" id="Coils"/>
    </source>
</evidence>
<evidence type="ECO:0000313" key="4">
    <source>
        <dbReference type="Proteomes" id="UP001295444"/>
    </source>
</evidence>
<keyword evidence="1" id="KW-0175">Coiled coil</keyword>
<dbReference type="InterPro" id="IPR004244">
    <property type="entry name" value="Transposase_22"/>
</dbReference>
<protein>
    <submittedName>
        <fullName evidence="3">Uncharacterized protein</fullName>
    </submittedName>
</protein>
<dbReference type="SUPFAM" id="SSF56219">
    <property type="entry name" value="DNase I-like"/>
    <property type="match status" value="1"/>
</dbReference>
<dbReference type="EMBL" id="OW240921">
    <property type="protein sequence ID" value="CAH2320541.1"/>
    <property type="molecule type" value="Genomic_DNA"/>
</dbReference>
<evidence type="ECO:0000313" key="3">
    <source>
        <dbReference type="EMBL" id="CAH2320541.1"/>
    </source>
</evidence>
<reference evidence="3" key="1">
    <citation type="submission" date="2022-03" db="EMBL/GenBank/DDBJ databases">
        <authorList>
            <person name="Alioto T."/>
            <person name="Alioto T."/>
            <person name="Gomez Garrido J."/>
        </authorList>
    </citation>
    <scope>NUCLEOTIDE SEQUENCE</scope>
</reference>
<feature type="compositionally biased region" description="Basic and acidic residues" evidence="2">
    <location>
        <begin position="735"/>
        <end position="746"/>
    </location>
</feature>
<proteinExistence type="predicted"/>
<dbReference type="Gene3D" id="3.60.10.10">
    <property type="entry name" value="Endonuclease/exonuclease/phosphatase"/>
    <property type="match status" value="1"/>
</dbReference>
<feature type="compositionally biased region" description="Polar residues" evidence="2">
    <location>
        <begin position="798"/>
        <end position="822"/>
    </location>
</feature>
<dbReference type="Gene3D" id="3.30.70.1820">
    <property type="entry name" value="L1 transposable element, RRM domain"/>
    <property type="match status" value="1"/>
</dbReference>
<keyword evidence="4" id="KW-1185">Reference proteome</keyword>
<organism evidence="3 4">
    <name type="scientific">Pelobates cultripes</name>
    <name type="common">Western spadefoot toad</name>
    <dbReference type="NCBI Taxonomy" id="61616"/>
    <lineage>
        <taxon>Eukaryota</taxon>
        <taxon>Metazoa</taxon>
        <taxon>Chordata</taxon>
        <taxon>Craniata</taxon>
        <taxon>Vertebrata</taxon>
        <taxon>Euteleostomi</taxon>
        <taxon>Amphibia</taxon>
        <taxon>Batrachia</taxon>
        <taxon>Anura</taxon>
        <taxon>Pelobatoidea</taxon>
        <taxon>Pelobatidae</taxon>
        <taxon>Pelobates</taxon>
    </lineage>
</organism>